<dbReference type="GO" id="GO:0016024">
    <property type="term" value="P:CDP-diacylglycerol biosynthetic process"/>
    <property type="evidence" value="ECO:0007669"/>
    <property type="project" value="TreeGrafter"/>
</dbReference>
<evidence type="ECO:0000256" key="6">
    <source>
        <dbReference type="ARBA" id="ARBA00012487"/>
    </source>
</evidence>
<proteinExistence type="inferred from homology"/>
<evidence type="ECO:0000313" key="20">
    <source>
        <dbReference type="EMBL" id="GGA24206.1"/>
    </source>
</evidence>
<protein>
    <recommendedName>
        <fullName evidence="7 18">Phosphatidate cytidylyltransferase</fullName>
        <ecNumber evidence="6 18">2.7.7.41</ecNumber>
    </recommendedName>
</protein>
<dbReference type="InterPro" id="IPR000374">
    <property type="entry name" value="PC_trans"/>
</dbReference>
<comment type="pathway">
    <text evidence="3 18">Phospholipid metabolism; CDP-diacylglycerol biosynthesis; CDP-diacylglycerol from sn-glycerol 3-phosphate: step 3/3.</text>
</comment>
<dbReference type="PANTHER" id="PTHR46382:SF1">
    <property type="entry name" value="PHOSPHATIDATE CYTIDYLYLTRANSFERASE"/>
    <property type="match status" value="1"/>
</dbReference>
<evidence type="ECO:0000256" key="14">
    <source>
        <dbReference type="ARBA" id="ARBA00023098"/>
    </source>
</evidence>
<keyword evidence="11 18" id="KW-0812">Transmembrane</keyword>
<comment type="pathway">
    <text evidence="4">Lipid metabolism.</text>
</comment>
<keyword evidence="12 18" id="KW-0548">Nucleotidyltransferase</keyword>
<keyword evidence="13 19" id="KW-1133">Transmembrane helix</keyword>
<dbReference type="Proteomes" id="UP000628017">
    <property type="component" value="Unassembled WGS sequence"/>
</dbReference>
<evidence type="ECO:0000256" key="4">
    <source>
        <dbReference type="ARBA" id="ARBA00005189"/>
    </source>
</evidence>
<name>A0A916QYT1_9RHOB</name>
<dbReference type="Pfam" id="PF01148">
    <property type="entry name" value="CTP_transf_1"/>
    <property type="match status" value="1"/>
</dbReference>
<evidence type="ECO:0000256" key="10">
    <source>
        <dbReference type="ARBA" id="ARBA00022679"/>
    </source>
</evidence>
<dbReference type="GO" id="GO:0004605">
    <property type="term" value="F:phosphatidate cytidylyltransferase activity"/>
    <property type="evidence" value="ECO:0007669"/>
    <property type="project" value="UniProtKB-EC"/>
</dbReference>
<reference evidence="20" key="2">
    <citation type="submission" date="2020-09" db="EMBL/GenBank/DDBJ databases">
        <authorList>
            <person name="Sun Q."/>
            <person name="Zhou Y."/>
        </authorList>
    </citation>
    <scope>NUCLEOTIDE SEQUENCE</scope>
    <source>
        <strain evidence="20">CGMCC 1.15880</strain>
    </source>
</reference>
<evidence type="ECO:0000256" key="15">
    <source>
        <dbReference type="ARBA" id="ARBA00023136"/>
    </source>
</evidence>
<keyword evidence="14" id="KW-0443">Lipid metabolism</keyword>
<dbReference type="PANTHER" id="PTHR46382">
    <property type="entry name" value="PHOSPHATIDATE CYTIDYLYLTRANSFERASE"/>
    <property type="match status" value="1"/>
</dbReference>
<evidence type="ECO:0000256" key="11">
    <source>
        <dbReference type="ARBA" id="ARBA00022692"/>
    </source>
</evidence>
<evidence type="ECO:0000256" key="9">
    <source>
        <dbReference type="ARBA" id="ARBA00022516"/>
    </source>
</evidence>
<comment type="catalytic activity">
    <reaction evidence="1 18">
        <text>a 1,2-diacyl-sn-glycero-3-phosphate + CTP + H(+) = a CDP-1,2-diacyl-sn-glycerol + diphosphate</text>
        <dbReference type="Rhea" id="RHEA:16229"/>
        <dbReference type="ChEBI" id="CHEBI:15378"/>
        <dbReference type="ChEBI" id="CHEBI:33019"/>
        <dbReference type="ChEBI" id="CHEBI:37563"/>
        <dbReference type="ChEBI" id="CHEBI:58332"/>
        <dbReference type="ChEBI" id="CHEBI:58608"/>
        <dbReference type="EC" id="2.7.7.41"/>
    </reaction>
</comment>
<evidence type="ECO:0000256" key="2">
    <source>
        <dbReference type="ARBA" id="ARBA00004651"/>
    </source>
</evidence>
<evidence type="ECO:0000256" key="12">
    <source>
        <dbReference type="ARBA" id="ARBA00022695"/>
    </source>
</evidence>
<keyword evidence="9" id="KW-0444">Lipid biosynthesis</keyword>
<feature type="transmembrane region" description="Helical" evidence="19">
    <location>
        <begin position="241"/>
        <end position="261"/>
    </location>
</feature>
<evidence type="ECO:0000256" key="7">
    <source>
        <dbReference type="ARBA" id="ARBA00019373"/>
    </source>
</evidence>
<dbReference type="EMBL" id="BMKA01000003">
    <property type="protein sequence ID" value="GGA24206.1"/>
    <property type="molecule type" value="Genomic_DNA"/>
</dbReference>
<keyword evidence="15 19" id="KW-0472">Membrane</keyword>
<feature type="transmembrane region" description="Helical" evidence="19">
    <location>
        <begin position="12"/>
        <end position="42"/>
    </location>
</feature>
<gene>
    <name evidence="20" type="primary">cdsA</name>
    <name evidence="20" type="ORF">GCM10011498_26520</name>
</gene>
<comment type="similarity">
    <text evidence="5 18">Belongs to the CDS family.</text>
</comment>
<feature type="transmembrane region" description="Helical" evidence="19">
    <location>
        <begin position="62"/>
        <end position="95"/>
    </location>
</feature>
<accession>A0A916QYT1</accession>
<keyword evidence="21" id="KW-1185">Reference proteome</keyword>
<evidence type="ECO:0000256" key="17">
    <source>
        <dbReference type="ARBA" id="ARBA00023264"/>
    </source>
</evidence>
<feature type="transmembrane region" description="Helical" evidence="19">
    <location>
        <begin position="102"/>
        <end position="121"/>
    </location>
</feature>
<organism evidence="20 21">
    <name type="scientific">Neptunicoccus cionae</name>
    <dbReference type="NCBI Taxonomy" id="2035344"/>
    <lineage>
        <taxon>Bacteria</taxon>
        <taxon>Pseudomonadati</taxon>
        <taxon>Pseudomonadota</taxon>
        <taxon>Alphaproteobacteria</taxon>
        <taxon>Rhodobacterales</taxon>
        <taxon>Paracoccaceae</taxon>
        <taxon>Neptunicoccus</taxon>
    </lineage>
</organism>
<evidence type="ECO:0000313" key="21">
    <source>
        <dbReference type="Proteomes" id="UP000628017"/>
    </source>
</evidence>
<evidence type="ECO:0000256" key="13">
    <source>
        <dbReference type="ARBA" id="ARBA00022989"/>
    </source>
</evidence>
<evidence type="ECO:0000256" key="16">
    <source>
        <dbReference type="ARBA" id="ARBA00023209"/>
    </source>
</evidence>
<keyword evidence="10 18" id="KW-0808">Transferase</keyword>
<dbReference type="AlphaFoldDB" id="A0A916QYT1"/>
<evidence type="ECO:0000256" key="19">
    <source>
        <dbReference type="SAM" id="Phobius"/>
    </source>
</evidence>
<comment type="subcellular location">
    <subcellularLocation>
        <location evidence="2">Cell membrane</location>
        <topology evidence="2">Multi-pass membrane protein</topology>
    </subcellularLocation>
</comment>
<evidence type="ECO:0000256" key="1">
    <source>
        <dbReference type="ARBA" id="ARBA00001698"/>
    </source>
</evidence>
<evidence type="ECO:0000256" key="5">
    <source>
        <dbReference type="ARBA" id="ARBA00010185"/>
    </source>
</evidence>
<evidence type="ECO:0000256" key="18">
    <source>
        <dbReference type="RuleBase" id="RU003938"/>
    </source>
</evidence>
<evidence type="ECO:0000256" key="8">
    <source>
        <dbReference type="ARBA" id="ARBA00022475"/>
    </source>
</evidence>
<keyword evidence="17" id="KW-1208">Phospholipid metabolism</keyword>
<feature type="transmembrane region" description="Helical" evidence="19">
    <location>
        <begin position="191"/>
        <end position="210"/>
    </location>
</feature>
<dbReference type="RefSeq" id="WP_188676124.1">
    <property type="nucleotide sequence ID" value="NZ_BMKA01000003.1"/>
</dbReference>
<sequence length="262" mass="26691">MKSGADFSDLRTRIISALALVFVGLALVWVGGDAFGVLLVIAAGLLGWETSRMHASPVLINYVFGLLLAAVVLAAMFLPVLWAVVLAVLLLGAVFLGHNRPVAVLLAAVAITVGCYTLQILRSDFGIGWTLWLLVVVVASDVGGYFAGKMIGGPKILPRISPKKTWSGTVGGWVLAALVGGLAYLSGLGGAGIILLSVVVAIAAQIGDLLESAMKRRAGVKDSSNLIPGHGGLWDRFDGTIGAACALGLVLALGGAGALGLG</sequence>
<reference evidence="20" key="1">
    <citation type="journal article" date="2014" name="Int. J. Syst. Evol. Microbiol.">
        <title>Complete genome sequence of Corynebacterium casei LMG S-19264T (=DSM 44701T), isolated from a smear-ripened cheese.</title>
        <authorList>
            <consortium name="US DOE Joint Genome Institute (JGI-PGF)"/>
            <person name="Walter F."/>
            <person name="Albersmeier A."/>
            <person name="Kalinowski J."/>
            <person name="Ruckert C."/>
        </authorList>
    </citation>
    <scope>NUCLEOTIDE SEQUENCE</scope>
    <source>
        <strain evidence="20">CGMCC 1.15880</strain>
    </source>
</reference>
<keyword evidence="16" id="KW-0594">Phospholipid biosynthesis</keyword>
<keyword evidence="8" id="KW-1003">Cell membrane</keyword>
<comment type="caution">
    <text evidence="20">The sequence shown here is derived from an EMBL/GenBank/DDBJ whole genome shotgun (WGS) entry which is preliminary data.</text>
</comment>
<evidence type="ECO:0000256" key="3">
    <source>
        <dbReference type="ARBA" id="ARBA00005119"/>
    </source>
</evidence>
<dbReference type="EC" id="2.7.7.41" evidence="6 18"/>
<dbReference type="PROSITE" id="PS01315">
    <property type="entry name" value="CDS"/>
    <property type="match status" value="1"/>
</dbReference>
<dbReference type="GO" id="GO:0005886">
    <property type="term" value="C:plasma membrane"/>
    <property type="evidence" value="ECO:0007669"/>
    <property type="project" value="UniProtKB-SubCell"/>
</dbReference>
<feature type="transmembrane region" description="Helical" evidence="19">
    <location>
        <begin position="127"/>
        <end position="146"/>
    </location>
</feature>